<reference evidence="5 6" key="1">
    <citation type="submission" date="2018-08" db="EMBL/GenBank/DDBJ databases">
        <title>Sequencing the genomes of 1000 actinobacteria strains.</title>
        <authorList>
            <person name="Klenk H.-P."/>
        </authorList>
    </citation>
    <scope>NUCLEOTIDE SEQUENCE [LARGE SCALE GENOMIC DNA]</scope>
    <source>
        <strain evidence="5 6">DSM 22967</strain>
    </source>
</reference>
<dbReference type="InterPro" id="IPR000524">
    <property type="entry name" value="Tscrpt_reg_HTH_GntR"/>
</dbReference>
<dbReference type="InterPro" id="IPR011711">
    <property type="entry name" value="GntR_C"/>
</dbReference>
<dbReference type="Pfam" id="PF07729">
    <property type="entry name" value="FCD"/>
    <property type="match status" value="1"/>
</dbReference>
<feature type="domain" description="HTH gntR-type" evidence="4">
    <location>
        <begin position="7"/>
        <end position="75"/>
    </location>
</feature>
<keyword evidence="1" id="KW-0805">Transcription regulation</keyword>
<dbReference type="GO" id="GO:0003677">
    <property type="term" value="F:DNA binding"/>
    <property type="evidence" value="ECO:0007669"/>
    <property type="project" value="UniProtKB-KW"/>
</dbReference>
<protein>
    <submittedName>
        <fullName evidence="5">GntR family transcriptional regulator</fullName>
    </submittedName>
</protein>
<name>A0A3D9UZR1_9MICO</name>
<accession>A0A3D9UZR1</accession>
<comment type="caution">
    <text evidence="5">The sequence shown here is derived from an EMBL/GenBank/DDBJ whole genome shotgun (WGS) entry which is preliminary data.</text>
</comment>
<dbReference type="GO" id="GO:0003700">
    <property type="term" value="F:DNA-binding transcription factor activity"/>
    <property type="evidence" value="ECO:0007669"/>
    <property type="project" value="InterPro"/>
</dbReference>
<dbReference type="PANTHER" id="PTHR43537:SF47">
    <property type="entry name" value="REGULATORY PROTEIN GNTR HTH"/>
    <property type="match status" value="1"/>
</dbReference>
<dbReference type="SMART" id="SM00895">
    <property type="entry name" value="FCD"/>
    <property type="match status" value="1"/>
</dbReference>
<dbReference type="AlphaFoldDB" id="A0A3D9UZR1"/>
<dbReference type="InterPro" id="IPR036388">
    <property type="entry name" value="WH-like_DNA-bd_sf"/>
</dbReference>
<dbReference type="Proteomes" id="UP000256253">
    <property type="component" value="Unassembled WGS sequence"/>
</dbReference>
<evidence type="ECO:0000259" key="4">
    <source>
        <dbReference type="PROSITE" id="PS50949"/>
    </source>
</evidence>
<keyword evidence="6" id="KW-1185">Reference proteome</keyword>
<dbReference type="SUPFAM" id="SSF46785">
    <property type="entry name" value="Winged helix' DNA-binding domain"/>
    <property type="match status" value="1"/>
</dbReference>
<keyword evidence="2" id="KW-0238">DNA-binding</keyword>
<evidence type="ECO:0000256" key="3">
    <source>
        <dbReference type="ARBA" id="ARBA00023163"/>
    </source>
</evidence>
<dbReference type="RefSeq" id="WP_115923854.1">
    <property type="nucleotide sequence ID" value="NZ_QTUA01000001.1"/>
</dbReference>
<dbReference type="InterPro" id="IPR036390">
    <property type="entry name" value="WH_DNA-bd_sf"/>
</dbReference>
<dbReference type="PRINTS" id="PR00035">
    <property type="entry name" value="HTHGNTR"/>
</dbReference>
<gene>
    <name evidence="5" type="ORF">DFJ65_3200</name>
</gene>
<dbReference type="CDD" id="cd07377">
    <property type="entry name" value="WHTH_GntR"/>
    <property type="match status" value="1"/>
</dbReference>
<sequence>MTHVRRTGLVDQMIAVLRANIADGTWPVGSRIPTEPQLVDELGASRNTIREAVGALVQVGMLERRQGSGTYVVSDSEVGEAIGARLTQAEHRHSLELRLAIDVMAAELAARRRTDDAAAELLAVAERRKAALGDPVALAAADLELHRAVVRASDNPLLVSVYDSLAGVLESAITENVADLPGTYDDQHEALVAAIVARDPEAAANAARSFLHAIQEERS</sequence>
<evidence type="ECO:0000256" key="1">
    <source>
        <dbReference type="ARBA" id="ARBA00023015"/>
    </source>
</evidence>
<dbReference type="PANTHER" id="PTHR43537">
    <property type="entry name" value="TRANSCRIPTIONAL REGULATOR, GNTR FAMILY"/>
    <property type="match status" value="1"/>
</dbReference>
<evidence type="ECO:0000256" key="2">
    <source>
        <dbReference type="ARBA" id="ARBA00023125"/>
    </source>
</evidence>
<dbReference type="SMART" id="SM00345">
    <property type="entry name" value="HTH_GNTR"/>
    <property type="match status" value="1"/>
</dbReference>
<dbReference type="Gene3D" id="1.10.10.10">
    <property type="entry name" value="Winged helix-like DNA-binding domain superfamily/Winged helix DNA-binding domain"/>
    <property type="match status" value="1"/>
</dbReference>
<organism evidence="5 6">
    <name type="scientific">Calidifontibacter indicus</name>
    <dbReference type="NCBI Taxonomy" id="419650"/>
    <lineage>
        <taxon>Bacteria</taxon>
        <taxon>Bacillati</taxon>
        <taxon>Actinomycetota</taxon>
        <taxon>Actinomycetes</taxon>
        <taxon>Micrococcales</taxon>
        <taxon>Dermacoccaceae</taxon>
        <taxon>Calidifontibacter</taxon>
    </lineage>
</organism>
<dbReference type="Pfam" id="PF00392">
    <property type="entry name" value="GntR"/>
    <property type="match status" value="1"/>
</dbReference>
<evidence type="ECO:0000313" key="6">
    <source>
        <dbReference type="Proteomes" id="UP000256253"/>
    </source>
</evidence>
<keyword evidence="3" id="KW-0804">Transcription</keyword>
<dbReference type="PROSITE" id="PS50949">
    <property type="entry name" value="HTH_GNTR"/>
    <property type="match status" value="1"/>
</dbReference>
<dbReference type="EMBL" id="QTUA01000001">
    <property type="protein sequence ID" value="REF32105.1"/>
    <property type="molecule type" value="Genomic_DNA"/>
</dbReference>
<evidence type="ECO:0000313" key="5">
    <source>
        <dbReference type="EMBL" id="REF32105.1"/>
    </source>
</evidence>
<dbReference type="SUPFAM" id="SSF48008">
    <property type="entry name" value="GntR ligand-binding domain-like"/>
    <property type="match status" value="1"/>
</dbReference>
<dbReference type="InterPro" id="IPR008920">
    <property type="entry name" value="TF_FadR/GntR_C"/>
</dbReference>
<dbReference type="Gene3D" id="1.20.120.530">
    <property type="entry name" value="GntR ligand-binding domain-like"/>
    <property type="match status" value="1"/>
</dbReference>
<proteinExistence type="predicted"/>
<dbReference type="OrthoDB" id="3575876at2"/>